<dbReference type="EMBL" id="NEDP02004772">
    <property type="protein sequence ID" value="OWF44483.1"/>
    <property type="molecule type" value="Genomic_DNA"/>
</dbReference>
<comment type="function">
    <text evidence="8">Part of the SNAPc complex required for the transcription of both RNA polymerase II and III small-nuclear RNA genes. Binds to the proximal sequence element (PSE), a non-TATA-box basal promoter element common to these 2 types of genes. Recruits TBP and BRF2 to the U6 snRNA TATA box.</text>
</comment>
<dbReference type="STRING" id="6573.A0A210Q6W2"/>
<evidence type="ECO:0000256" key="4">
    <source>
        <dbReference type="ARBA" id="ARBA00023015"/>
    </source>
</evidence>
<dbReference type="GO" id="GO:0042796">
    <property type="term" value="P:snRNA transcription by RNA polymerase III"/>
    <property type="evidence" value="ECO:0007669"/>
    <property type="project" value="TreeGrafter"/>
</dbReference>
<dbReference type="PANTHER" id="PTHR13421">
    <property type="entry name" value="SNRNA-ACTIVATING PROTEIN COMPLEX SUBUNIT 3"/>
    <property type="match status" value="1"/>
</dbReference>
<reference evidence="11 12" key="1">
    <citation type="journal article" date="2017" name="Nat. Ecol. Evol.">
        <title>Scallop genome provides insights into evolution of bilaterian karyotype and development.</title>
        <authorList>
            <person name="Wang S."/>
            <person name="Zhang J."/>
            <person name="Jiao W."/>
            <person name="Li J."/>
            <person name="Xun X."/>
            <person name="Sun Y."/>
            <person name="Guo X."/>
            <person name="Huan P."/>
            <person name="Dong B."/>
            <person name="Zhang L."/>
            <person name="Hu X."/>
            <person name="Sun X."/>
            <person name="Wang J."/>
            <person name="Zhao C."/>
            <person name="Wang Y."/>
            <person name="Wang D."/>
            <person name="Huang X."/>
            <person name="Wang R."/>
            <person name="Lv J."/>
            <person name="Li Y."/>
            <person name="Zhang Z."/>
            <person name="Liu B."/>
            <person name="Lu W."/>
            <person name="Hui Y."/>
            <person name="Liang J."/>
            <person name="Zhou Z."/>
            <person name="Hou R."/>
            <person name="Li X."/>
            <person name="Liu Y."/>
            <person name="Li H."/>
            <person name="Ning X."/>
            <person name="Lin Y."/>
            <person name="Zhao L."/>
            <person name="Xing Q."/>
            <person name="Dou J."/>
            <person name="Li Y."/>
            <person name="Mao J."/>
            <person name="Guo H."/>
            <person name="Dou H."/>
            <person name="Li T."/>
            <person name="Mu C."/>
            <person name="Jiang W."/>
            <person name="Fu Q."/>
            <person name="Fu X."/>
            <person name="Miao Y."/>
            <person name="Liu J."/>
            <person name="Yu Q."/>
            <person name="Li R."/>
            <person name="Liao H."/>
            <person name="Li X."/>
            <person name="Kong Y."/>
            <person name="Jiang Z."/>
            <person name="Chourrout D."/>
            <person name="Li R."/>
            <person name="Bao Z."/>
        </authorList>
    </citation>
    <scope>NUCLEOTIDE SEQUENCE [LARGE SCALE GENOMIC DNA]</scope>
    <source>
        <strain evidence="11 12">PY_sf001</strain>
    </source>
</reference>
<organism evidence="11 12">
    <name type="scientific">Mizuhopecten yessoensis</name>
    <name type="common">Japanese scallop</name>
    <name type="synonym">Patinopecten yessoensis</name>
    <dbReference type="NCBI Taxonomy" id="6573"/>
    <lineage>
        <taxon>Eukaryota</taxon>
        <taxon>Metazoa</taxon>
        <taxon>Spiralia</taxon>
        <taxon>Lophotrochozoa</taxon>
        <taxon>Mollusca</taxon>
        <taxon>Bivalvia</taxon>
        <taxon>Autobranchia</taxon>
        <taxon>Pteriomorphia</taxon>
        <taxon>Pectinida</taxon>
        <taxon>Pectinoidea</taxon>
        <taxon>Pectinidae</taxon>
        <taxon>Mizuhopecten</taxon>
    </lineage>
</organism>
<evidence type="ECO:0000313" key="12">
    <source>
        <dbReference type="Proteomes" id="UP000242188"/>
    </source>
</evidence>
<evidence type="ECO:0000256" key="6">
    <source>
        <dbReference type="ARBA" id="ARBA00023163"/>
    </source>
</evidence>
<dbReference type="GO" id="GO:0005634">
    <property type="term" value="C:nucleus"/>
    <property type="evidence" value="ECO:0007669"/>
    <property type="project" value="UniProtKB-SubCell"/>
</dbReference>
<dbReference type="InterPro" id="IPR022042">
    <property type="entry name" value="snRNA-activating_su3"/>
</dbReference>
<dbReference type="GO" id="GO:0019185">
    <property type="term" value="C:snRNA-activating protein complex"/>
    <property type="evidence" value="ECO:0007669"/>
    <property type="project" value="TreeGrafter"/>
</dbReference>
<keyword evidence="7" id="KW-0539">Nucleus</keyword>
<dbReference type="GO" id="GO:0042795">
    <property type="term" value="P:snRNA transcription by RNA polymerase II"/>
    <property type="evidence" value="ECO:0007669"/>
    <property type="project" value="TreeGrafter"/>
</dbReference>
<dbReference type="AlphaFoldDB" id="A0A210Q6W2"/>
<evidence type="ECO:0000256" key="8">
    <source>
        <dbReference type="ARBA" id="ARBA00025193"/>
    </source>
</evidence>
<accession>A0A210Q6W2</accession>
<comment type="similarity">
    <text evidence="2">Belongs to the SNAPC3/SRD2 family.</text>
</comment>
<gene>
    <name evidence="11" type="ORF">KP79_PYT15101</name>
</gene>
<sequence length="386" mass="44586">MESTRLLRGATDVIDVRDFFEKWDSSVMPCLGMDETSQYSEKDAIAKEMDISIDTVVELNSVCGVDTLKNGDELPDMTLLKTFPEDVDLMTVKIQKSEMIKRETSSHYKQFINKKLKYKTVQEKLSKFKSGNPANEFTQDVPSDYKIGHDVILEISIHTATCMGASVNTQPKLGLDQKFQVLGSQRLTELRDKISCVNDLTISGDFSENPDDTSGFYAKDVYRSGFFYMEGVFYNDLREVDSRDYSSEIRKWAAEQGRGIGPMTVQGMDDVFFLDLKVRLGQPYLYLHQGNCEHIIIFTDIRLFHNDDIQDRREYPRLTYKRTYKRSICRVCEIHSSRWLTYGSEHAPDDPSFFCDQCFRALHYDKDGKKLGDFKAYKYFDKQAVV</sequence>
<dbReference type="OrthoDB" id="46583at2759"/>
<dbReference type="GO" id="GO:0001046">
    <property type="term" value="F:core promoter sequence-specific DNA binding"/>
    <property type="evidence" value="ECO:0007669"/>
    <property type="project" value="TreeGrafter"/>
</dbReference>
<evidence type="ECO:0000256" key="10">
    <source>
        <dbReference type="ARBA" id="ARBA00029606"/>
    </source>
</evidence>
<dbReference type="PANTHER" id="PTHR13421:SF16">
    <property type="entry name" value="SNRNA-ACTIVATING PROTEIN COMPLEX SUBUNIT 3"/>
    <property type="match status" value="1"/>
</dbReference>
<evidence type="ECO:0000256" key="2">
    <source>
        <dbReference type="ARBA" id="ARBA00010410"/>
    </source>
</evidence>
<keyword evidence="12" id="KW-1185">Reference proteome</keyword>
<evidence type="ECO:0000256" key="5">
    <source>
        <dbReference type="ARBA" id="ARBA00023125"/>
    </source>
</evidence>
<comment type="subunit">
    <text evidence="9">Part of the SNAPc complex composed of 5 subunits: SNAPC1, SNAPC2, SNAPC3, SNAPC4 and SNAPC5. SNAPC3 interacts with SNAPC1.</text>
</comment>
<keyword evidence="4" id="KW-0805">Transcription regulation</keyword>
<proteinExistence type="inferred from homology"/>
<evidence type="ECO:0000256" key="9">
    <source>
        <dbReference type="ARBA" id="ARBA00025958"/>
    </source>
</evidence>
<dbReference type="GO" id="GO:0000978">
    <property type="term" value="F:RNA polymerase II cis-regulatory region sequence-specific DNA binding"/>
    <property type="evidence" value="ECO:0007669"/>
    <property type="project" value="TreeGrafter"/>
</dbReference>
<evidence type="ECO:0000256" key="7">
    <source>
        <dbReference type="ARBA" id="ARBA00023242"/>
    </source>
</evidence>
<dbReference type="Pfam" id="PF12251">
    <property type="entry name" value="SNAPC3"/>
    <property type="match status" value="1"/>
</dbReference>
<evidence type="ECO:0000256" key="1">
    <source>
        <dbReference type="ARBA" id="ARBA00004123"/>
    </source>
</evidence>
<comment type="subcellular location">
    <subcellularLocation>
        <location evidence="1">Nucleus</location>
    </subcellularLocation>
</comment>
<evidence type="ECO:0000313" key="11">
    <source>
        <dbReference type="EMBL" id="OWF44483.1"/>
    </source>
</evidence>
<dbReference type="GO" id="GO:0001006">
    <property type="term" value="F:RNA polymerase III type 3 promoter sequence-specific DNA binding"/>
    <property type="evidence" value="ECO:0007669"/>
    <property type="project" value="TreeGrafter"/>
</dbReference>
<comment type="caution">
    <text evidence="11">The sequence shown here is derived from an EMBL/GenBank/DDBJ whole genome shotgun (WGS) entry which is preliminary data.</text>
</comment>
<dbReference type="GO" id="GO:0003681">
    <property type="term" value="F:bent DNA binding"/>
    <property type="evidence" value="ECO:0007669"/>
    <property type="project" value="TreeGrafter"/>
</dbReference>
<evidence type="ECO:0000256" key="3">
    <source>
        <dbReference type="ARBA" id="ARBA00013634"/>
    </source>
</evidence>
<protein>
    <recommendedName>
        <fullName evidence="3">snRNA-activating protein complex subunit 3</fullName>
    </recommendedName>
    <alternativeName>
        <fullName evidence="10">Small nuclear RNA-activating complex polypeptide 3</fullName>
    </alternativeName>
</protein>
<name>A0A210Q6W2_MIZYE</name>
<keyword evidence="5" id="KW-0238">DNA-binding</keyword>
<keyword evidence="6" id="KW-0804">Transcription</keyword>
<dbReference type="Proteomes" id="UP000242188">
    <property type="component" value="Unassembled WGS sequence"/>
</dbReference>